<feature type="domain" description="AP complex mu/sigma subunit" evidence="14">
    <location>
        <begin position="73"/>
        <end position="184"/>
    </location>
</feature>
<dbReference type="InterPro" id="IPR011012">
    <property type="entry name" value="Longin-like_dom_sf"/>
</dbReference>
<dbReference type="PANTHER" id="PTHR11043:SF0">
    <property type="entry name" value="COATOMER SUBUNIT ZETA"/>
    <property type="match status" value="1"/>
</dbReference>
<dbReference type="FunFam" id="3.30.450.60:FF:000013">
    <property type="entry name" value="Coatomer subunit zeta"/>
    <property type="match status" value="1"/>
</dbReference>
<evidence type="ECO:0000256" key="13">
    <source>
        <dbReference type="SAM" id="MobiDB-lite"/>
    </source>
</evidence>
<reference evidence="15 16" key="1">
    <citation type="journal article" date="2015" name="Genome Biol. Evol.">
        <title>Phylogenomic analyses indicate that early fungi evolved digesting cell walls of algal ancestors of land plants.</title>
        <authorList>
            <person name="Chang Y."/>
            <person name="Wang S."/>
            <person name="Sekimoto S."/>
            <person name="Aerts A.L."/>
            <person name="Choi C."/>
            <person name="Clum A."/>
            <person name="LaButti K.M."/>
            <person name="Lindquist E.A."/>
            <person name="Yee Ngan C."/>
            <person name="Ohm R.A."/>
            <person name="Salamov A.A."/>
            <person name="Grigoriev I.V."/>
            <person name="Spatafora J.W."/>
            <person name="Berbee M.L."/>
        </authorList>
    </citation>
    <scope>NUCLEOTIDE SEQUENCE [LARGE SCALE GENOMIC DNA]</scope>
    <source>
        <strain evidence="15 16">JEL478</strain>
    </source>
</reference>
<keyword evidence="8 12" id="KW-0333">Golgi apparatus</keyword>
<protein>
    <recommendedName>
        <fullName evidence="12">Coatomer subunit zeta</fullName>
    </recommendedName>
</protein>
<dbReference type="STRING" id="1344416.A0A138ZWP2"/>
<comment type="function">
    <text evidence="11">The coatomer is a cytosolic protein complex that binds to dilysine motifs and reversibly associates with Golgi non-clathrin-coated vesicles, which further mediate biosynthetic protein transport from the ER, via the Golgi up to the trans Golgi network. Coatomer complex is required for budding from Golgi membranes, and is essential for the retrograde Golgi-to-ER transport of dilysine-tagged proteins. The zeta subunit may be involved in regulating the coat assembly and, hence, the rate of biosynthetic protein transport due to its association-dissociation properties with the coatomer complex.</text>
</comment>
<evidence type="ECO:0000256" key="8">
    <source>
        <dbReference type="ARBA" id="ARBA00023034"/>
    </source>
</evidence>
<name>A0A138ZWP2_GONPJ</name>
<evidence type="ECO:0000256" key="9">
    <source>
        <dbReference type="ARBA" id="ARBA00023136"/>
    </source>
</evidence>
<accession>A0A138ZWP2</accession>
<dbReference type="InterPro" id="IPR039652">
    <property type="entry name" value="Coatomer_zeta"/>
</dbReference>
<evidence type="ECO:0000256" key="3">
    <source>
        <dbReference type="ARBA" id="ARBA00011775"/>
    </source>
</evidence>
<evidence type="ECO:0000259" key="14">
    <source>
        <dbReference type="Pfam" id="PF01217"/>
    </source>
</evidence>
<dbReference type="GO" id="GO:0030126">
    <property type="term" value="C:COPI vesicle coat"/>
    <property type="evidence" value="ECO:0007669"/>
    <property type="project" value="UniProtKB-UniRule"/>
</dbReference>
<keyword evidence="9 12" id="KW-0472">Membrane</keyword>
<evidence type="ECO:0000256" key="1">
    <source>
        <dbReference type="ARBA" id="ARBA00004255"/>
    </source>
</evidence>
<dbReference type="OMA" id="MNCLFES"/>
<keyword evidence="5 12" id="KW-0963">Cytoplasm</keyword>
<dbReference type="InterPro" id="IPR022775">
    <property type="entry name" value="AP_mu_sigma_su"/>
</dbReference>
<evidence type="ECO:0000256" key="6">
    <source>
        <dbReference type="ARBA" id="ARBA00022892"/>
    </source>
</evidence>
<keyword evidence="16" id="KW-1185">Reference proteome</keyword>
<comment type="similarity">
    <text evidence="2 12">Belongs to the adaptor complexes small subunit family.</text>
</comment>
<dbReference type="GO" id="GO:0000139">
    <property type="term" value="C:Golgi membrane"/>
    <property type="evidence" value="ECO:0007669"/>
    <property type="project" value="UniProtKB-SubCell"/>
</dbReference>
<comment type="subcellular location">
    <subcellularLocation>
        <location evidence="12">Cytoplasm</location>
    </subcellularLocation>
    <subcellularLocation>
        <location evidence="1 12">Golgi apparatus membrane</location>
        <topology evidence="1 12">Peripheral membrane protein</topology>
        <orientation evidence="1 12">Cytoplasmic side</orientation>
    </subcellularLocation>
    <subcellularLocation>
        <location evidence="12">Cytoplasmic vesicle</location>
        <location evidence="12">COPI-coated vesicle membrane</location>
        <topology evidence="12">Peripheral membrane protein</topology>
        <orientation evidence="12">Cytoplasmic side</orientation>
    </subcellularLocation>
</comment>
<dbReference type="GO" id="GO:0006886">
    <property type="term" value="P:intracellular protein transport"/>
    <property type="evidence" value="ECO:0007669"/>
    <property type="project" value="TreeGrafter"/>
</dbReference>
<feature type="region of interest" description="Disordered" evidence="13">
    <location>
        <begin position="43"/>
        <end position="70"/>
    </location>
</feature>
<keyword evidence="10 12" id="KW-0968">Cytoplasmic vesicle</keyword>
<dbReference type="GO" id="GO:0006891">
    <property type="term" value="P:intra-Golgi vesicle-mediated transport"/>
    <property type="evidence" value="ECO:0007669"/>
    <property type="project" value="TreeGrafter"/>
</dbReference>
<organism evidence="15 16">
    <name type="scientific">Gonapodya prolifera (strain JEL478)</name>
    <name type="common">Monoblepharis prolifera</name>
    <dbReference type="NCBI Taxonomy" id="1344416"/>
    <lineage>
        <taxon>Eukaryota</taxon>
        <taxon>Fungi</taxon>
        <taxon>Fungi incertae sedis</taxon>
        <taxon>Chytridiomycota</taxon>
        <taxon>Chytridiomycota incertae sedis</taxon>
        <taxon>Monoblepharidomycetes</taxon>
        <taxon>Monoblepharidales</taxon>
        <taxon>Gonapodyaceae</taxon>
        <taxon>Gonapodya</taxon>
    </lineage>
</organism>
<keyword evidence="4 12" id="KW-0813">Transport</keyword>
<dbReference type="AlphaFoldDB" id="A0A138ZWP2"/>
<evidence type="ECO:0000256" key="12">
    <source>
        <dbReference type="RuleBase" id="RU366053"/>
    </source>
</evidence>
<evidence type="ECO:0000256" key="7">
    <source>
        <dbReference type="ARBA" id="ARBA00022927"/>
    </source>
</evidence>
<evidence type="ECO:0000256" key="10">
    <source>
        <dbReference type="ARBA" id="ARBA00023329"/>
    </source>
</evidence>
<dbReference type="SUPFAM" id="SSF64356">
    <property type="entry name" value="SNARE-like"/>
    <property type="match status" value="1"/>
</dbReference>
<dbReference type="OrthoDB" id="10249988at2759"/>
<keyword evidence="7 12" id="KW-0653">Protein transport</keyword>
<dbReference type="Pfam" id="PF01217">
    <property type="entry name" value="Clat_adaptor_s"/>
    <property type="match status" value="1"/>
</dbReference>
<evidence type="ECO:0000256" key="5">
    <source>
        <dbReference type="ARBA" id="ARBA00022490"/>
    </source>
</evidence>
<dbReference type="Gene3D" id="3.30.450.60">
    <property type="match status" value="1"/>
</dbReference>
<dbReference type="EMBL" id="KQ965922">
    <property type="protein sequence ID" value="KXS08917.1"/>
    <property type="molecule type" value="Genomic_DNA"/>
</dbReference>
<evidence type="ECO:0000313" key="15">
    <source>
        <dbReference type="EMBL" id="KXS08917.1"/>
    </source>
</evidence>
<evidence type="ECO:0000313" key="16">
    <source>
        <dbReference type="Proteomes" id="UP000070544"/>
    </source>
</evidence>
<proteinExistence type="inferred from homology"/>
<dbReference type="Proteomes" id="UP000070544">
    <property type="component" value="Unassembled WGS sequence"/>
</dbReference>
<dbReference type="GO" id="GO:0006890">
    <property type="term" value="P:retrograde vesicle-mediated transport, Golgi to endoplasmic reticulum"/>
    <property type="evidence" value="ECO:0007669"/>
    <property type="project" value="UniProtKB-UniRule"/>
</dbReference>
<evidence type="ECO:0000256" key="2">
    <source>
        <dbReference type="ARBA" id="ARBA00006972"/>
    </source>
</evidence>
<dbReference type="PANTHER" id="PTHR11043">
    <property type="entry name" value="ZETA-COAT PROTEIN"/>
    <property type="match status" value="1"/>
</dbReference>
<evidence type="ECO:0000256" key="4">
    <source>
        <dbReference type="ARBA" id="ARBA00022448"/>
    </source>
</evidence>
<gene>
    <name evidence="15" type="ORF">M427DRAFT_65039</name>
</gene>
<keyword evidence="6 12" id="KW-0931">ER-Golgi transport</keyword>
<sequence length="230" mass="24645">MVRGTSTNLTPDSILAIFILDSDGRRVLAKYYPALPTTTGSSLVSHSGHLTSGRDAGPKGEKGSIARGNPWPTIKEQKALEKGVWDKAKRATASEILLYDSHVILHRPSVDVTFFLVCTPEENEIMMWNVLGTVVEAMQGVVRGPLEKRTILENIDTVLLALDEAIDDGAPLDTDPSSIISRVTPRTPSSSEIPLALQGLSGVTGIPITEQTIAQGLQAARDALARGLLK</sequence>
<comment type="subunit">
    <text evidence="3 12">Oligomeric complex that consists of at least the alpha, beta, beta', gamma, delta, epsilon and zeta subunits.</text>
</comment>
<evidence type="ECO:0000256" key="11">
    <source>
        <dbReference type="ARBA" id="ARBA00045555"/>
    </source>
</evidence>